<reference evidence="3" key="1">
    <citation type="journal article" date="2023" name="Mol. Phylogenet. Evol.">
        <title>Genome-scale phylogeny and comparative genomics of the fungal order Sordariales.</title>
        <authorList>
            <person name="Hensen N."/>
            <person name="Bonometti L."/>
            <person name="Westerberg I."/>
            <person name="Brannstrom I.O."/>
            <person name="Guillou S."/>
            <person name="Cros-Aarteil S."/>
            <person name="Calhoun S."/>
            <person name="Haridas S."/>
            <person name="Kuo A."/>
            <person name="Mondo S."/>
            <person name="Pangilinan J."/>
            <person name="Riley R."/>
            <person name="LaButti K."/>
            <person name="Andreopoulos B."/>
            <person name="Lipzen A."/>
            <person name="Chen C."/>
            <person name="Yan M."/>
            <person name="Daum C."/>
            <person name="Ng V."/>
            <person name="Clum A."/>
            <person name="Steindorff A."/>
            <person name="Ohm R.A."/>
            <person name="Martin F."/>
            <person name="Silar P."/>
            <person name="Natvig D.O."/>
            <person name="Lalanne C."/>
            <person name="Gautier V."/>
            <person name="Ament-Velasquez S.L."/>
            <person name="Kruys A."/>
            <person name="Hutchinson M.I."/>
            <person name="Powell A.J."/>
            <person name="Barry K."/>
            <person name="Miller A.N."/>
            <person name="Grigoriev I.V."/>
            <person name="Debuchy R."/>
            <person name="Gladieux P."/>
            <person name="Hiltunen Thoren M."/>
            <person name="Johannesson H."/>
        </authorList>
    </citation>
    <scope>NUCLEOTIDE SEQUENCE</scope>
    <source>
        <strain evidence="3">CBS 232.78</strain>
    </source>
</reference>
<feature type="compositionally biased region" description="Basic and acidic residues" evidence="1">
    <location>
        <begin position="231"/>
        <end position="242"/>
    </location>
</feature>
<evidence type="ECO:0000313" key="3">
    <source>
        <dbReference type="EMBL" id="KAK3385095.1"/>
    </source>
</evidence>
<feature type="compositionally biased region" description="Basic and acidic residues" evidence="1">
    <location>
        <begin position="178"/>
        <end position="198"/>
    </location>
</feature>
<dbReference type="InterPro" id="IPR036910">
    <property type="entry name" value="HMG_box_dom_sf"/>
</dbReference>
<dbReference type="PANTHER" id="PTHR23099:SF0">
    <property type="entry name" value="GERM CELL NUCLEAR ACIDIC PROTEIN"/>
    <property type="match status" value="1"/>
</dbReference>
<dbReference type="EMBL" id="JAULSW010000004">
    <property type="protein sequence ID" value="KAK3385095.1"/>
    <property type="molecule type" value="Genomic_DNA"/>
</dbReference>
<reference evidence="3" key="2">
    <citation type="submission" date="2023-06" db="EMBL/GenBank/DDBJ databases">
        <authorList>
            <consortium name="Lawrence Berkeley National Laboratory"/>
            <person name="Haridas S."/>
            <person name="Hensen N."/>
            <person name="Bonometti L."/>
            <person name="Westerberg I."/>
            <person name="Brannstrom I.O."/>
            <person name="Guillou S."/>
            <person name="Cros-Aarteil S."/>
            <person name="Calhoun S."/>
            <person name="Kuo A."/>
            <person name="Mondo S."/>
            <person name="Pangilinan J."/>
            <person name="Riley R."/>
            <person name="LaButti K."/>
            <person name="Andreopoulos B."/>
            <person name="Lipzen A."/>
            <person name="Chen C."/>
            <person name="Yanf M."/>
            <person name="Daum C."/>
            <person name="Ng V."/>
            <person name="Clum A."/>
            <person name="Steindorff A."/>
            <person name="Ohm R."/>
            <person name="Martin F."/>
            <person name="Silar P."/>
            <person name="Natvig D."/>
            <person name="Lalanne C."/>
            <person name="Gautier V."/>
            <person name="Ament-velasquez S.L."/>
            <person name="Kruys A."/>
            <person name="Hutchinson M.I."/>
            <person name="Powell A.J."/>
            <person name="Barry K."/>
            <person name="Miller A.N."/>
            <person name="Grigoriev I.V."/>
            <person name="Debuchy R."/>
            <person name="Gladieux P."/>
            <person name="Thoren M.H."/>
            <person name="Johannesson H."/>
        </authorList>
    </citation>
    <scope>NUCLEOTIDE SEQUENCE</scope>
    <source>
        <strain evidence="3">CBS 232.78</strain>
    </source>
</reference>
<evidence type="ECO:0000256" key="1">
    <source>
        <dbReference type="SAM" id="MobiDB-lite"/>
    </source>
</evidence>
<evidence type="ECO:0000259" key="2">
    <source>
        <dbReference type="SMART" id="SM00731"/>
    </source>
</evidence>
<name>A0AAE0NPG8_9PEZI</name>
<dbReference type="AlphaFoldDB" id="A0AAE0NPG8"/>
<evidence type="ECO:0000313" key="4">
    <source>
        <dbReference type="Proteomes" id="UP001285441"/>
    </source>
</evidence>
<feature type="compositionally biased region" description="Basic and acidic residues" evidence="1">
    <location>
        <begin position="210"/>
        <end position="220"/>
    </location>
</feature>
<feature type="region of interest" description="Disordered" evidence="1">
    <location>
        <begin position="84"/>
        <end position="301"/>
    </location>
</feature>
<feature type="compositionally biased region" description="Basic and acidic residues" evidence="1">
    <location>
        <begin position="251"/>
        <end position="262"/>
    </location>
</feature>
<dbReference type="Proteomes" id="UP001285441">
    <property type="component" value="Unassembled WGS sequence"/>
</dbReference>
<sequence>MARASKPVKDRSDDDLDDEFPDVATLALRMKQLKQKETTGPGNGEKTKTTMAAATVRRRKLGGLVDTPLLRAWTPDKEMVDAALKAKRESETRPPRVQLRARKLKPLVIASPDMDAKNDSFSGEEEIVEAEQVSEGEGTCASSESGDESSEFEVEKSENDSDDHDDSLADFFSRWRQPKREVQIKAKETQPPKSRVKDSGLPPVGRPRRNLLDKPSRDLQNKVPKGLVLEGSKKVIAERDLADTFSDLQINDEKPTEADKSRPRGKVTPPSTPPKPRRGLVSPTKLPRIPSTPHHPTSDLFWSRDFVDDWNDEHSPKKKLFPDAANRSPEKSQPSKKIDAAKMALDRNAKMAFQKDKQQVANNFLRELDTVLTNGEIGRLAESTGGVKIVWSKTLNTTAGRANWKQSRARTKQPDGSETTRIKQTAFIELAEKVIDDEHRLLNTVAHEFCHLAVYMIDKVLKHPHGPEFQQWAAKCSQTFADRGINVTTKHKYDIDFKYRWKCVNCSLEYKRHSKSIDPERQRCGACRSTLQQIKPVPRATTGKPNDYQVFMKQQMKLLKAQNPTSPQKDIMKMVASRWSQKGAAAPRPITPSEAMGVGKATDNLVGFDLTA</sequence>
<dbReference type="Pfam" id="PF10263">
    <property type="entry name" value="SprT-like"/>
    <property type="match status" value="1"/>
</dbReference>
<feature type="compositionally biased region" description="Acidic residues" evidence="1">
    <location>
        <begin position="122"/>
        <end position="134"/>
    </location>
</feature>
<dbReference type="InterPro" id="IPR035240">
    <property type="entry name" value="SprT_Zn_ribbon"/>
</dbReference>
<feature type="region of interest" description="Disordered" evidence="1">
    <location>
        <begin position="316"/>
        <end position="338"/>
    </location>
</feature>
<accession>A0AAE0NPG8</accession>
<dbReference type="InterPro" id="IPR006640">
    <property type="entry name" value="SprT-like_domain"/>
</dbReference>
<gene>
    <name evidence="3" type="ORF">B0H63DRAFT_472351</name>
</gene>
<dbReference type="SUPFAM" id="SSF47095">
    <property type="entry name" value="HMG-box"/>
    <property type="match status" value="1"/>
</dbReference>
<protein>
    <submittedName>
        <fullName evidence="3">SprT-like family-domain-containing protein</fullName>
    </submittedName>
</protein>
<dbReference type="SMART" id="SM00731">
    <property type="entry name" value="SprT"/>
    <property type="match status" value="1"/>
</dbReference>
<feature type="region of interest" description="Disordered" evidence="1">
    <location>
        <begin position="401"/>
        <end position="420"/>
    </location>
</feature>
<feature type="domain" description="SprT-like" evidence="2">
    <location>
        <begin position="366"/>
        <end position="534"/>
    </location>
</feature>
<dbReference type="Gene3D" id="1.10.30.10">
    <property type="entry name" value="High mobility group box domain"/>
    <property type="match status" value="1"/>
</dbReference>
<feature type="compositionally biased region" description="Basic and acidic residues" evidence="1">
    <location>
        <begin position="84"/>
        <end position="94"/>
    </location>
</feature>
<dbReference type="GO" id="GO:0005634">
    <property type="term" value="C:nucleus"/>
    <property type="evidence" value="ECO:0007669"/>
    <property type="project" value="TreeGrafter"/>
</dbReference>
<dbReference type="GO" id="GO:0006950">
    <property type="term" value="P:response to stress"/>
    <property type="evidence" value="ECO:0007669"/>
    <property type="project" value="UniProtKB-ARBA"/>
</dbReference>
<dbReference type="CDD" id="cd00084">
    <property type="entry name" value="HMG-box_SF"/>
    <property type="match status" value="1"/>
</dbReference>
<feature type="region of interest" description="Disordered" evidence="1">
    <location>
        <begin position="33"/>
        <end position="52"/>
    </location>
</feature>
<comment type="caution">
    <text evidence="3">The sequence shown here is derived from an EMBL/GenBank/DDBJ whole genome shotgun (WGS) entry which is preliminary data.</text>
</comment>
<feature type="region of interest" description="Disordered" evidence="1">
    <location>
        <begin position="1"/>
        <end position="20"/>
    </location>
</feature>
<dbReference type="Pfam" id="PF17283">
    <property type="entry name" value="Zn_ribbon_SprT"/>
    <property type="match status" value="1"/>
</dbReference>
<organism evidence="3 4">
    <name type="scientific">Podospora didyma</name>
    <dbReference type="NCBI Taxonomy" id="330526"/>
    <lineage>
        <taxon>Eukaryota</taxon>
        <taxon>Fungi</taxon>
        <taxon>Dikarya</taxon>
        <taxon>Ascomycota</taxon>
        <taxon>Pezizomycotina</taxon>
        <taxon>Sordariomycetes</taxon>
        <taxon>Sordariomycetidae</taxon>
        <taxon>Sordariales</taxon>
        <taxon>Podosporaceae</taxon>
        <taxon>Podospora</taxon>
    </lineage>
</organism>
<dbReference type="PANTHER" id="PTHR23099">
    <property type="entry name" value="TRANSCRIPTIONAL REGULATOR"/>
    <property type="match status" value="1"/>
</dbReference>
<proteinExistence type="predicted"/>
<keyword evidence="4" id="KW-1185">Reference proteome</keyword>